<protein>
    <recommendedName>
        <fullName evidence="7">X8 domain-containing protein</fullName>
    </recommendedName>
</protein>
<keyword evidence="2" id="KW-0336">GPI-anchor</keyword>
<evidence type="ECO:0000256" key="4">
    <source>
        <dbReference type="ARBA" id="ARBA00023157"/>
    </source>
</evidence>
<feature type="chain" id="PRO_5024938950" description="X8 domain-containing protein" evidence="6">
    <location>
        <begin position="29"/>
        <end position="116"/>
    </location>
</feature>
<evidence type="ECO:0000256" key="1">
    <source>
        <dbReference type="ARBA" id="ARBA00004609"/>
    </source>
</evidence>
<keyword evidence="2" id="KW-0472">Membrane</keyword>
<name>A0A5S9XQL5_ARATH</name>
<proteinExistence type="predicted"/>
<dbReference type="GO" id="GO:0098552">
    <property type="term" value="C:side of membrane"/>
    <property type="evidence" value="ECO:0007669"/>
    <property type="project" value="UniProtKB-KW"/>
</dbReference>
<evidence type="ECO:0000256" key="6">
    <source>
        <dbReference type="SAM" id="SignalP"/>
    </source>
</evidence>
<evidence type="ECO:0000256" key="3">
    <source>
        <dbReference type="ARBA" id="ARBA00022729"/>
    </source>
</evidence>
<evidence type="ECO:0000256" key="2">
    <source>
        <dbReference type="ARBA" id="ARBA00022622"/>
    </source>
</evidence>
<evidence type="ECO:0000256" key="5">
    <source>
        <dbReference type="ARBA" id="ARBA00023288"/>
    </source>
</evidence>
<feature type="signal peptide" evidence="6">
    <location>
        <begin position="1"/>
        <end position="28"/>
    </location>
</feature>
<dbReference type="PANTHER" id="PTHR31044:SF130">
    <property type="entry name" value="CARBOHYDRATE-BINDING X8 DOMAIN SUPERFAMILY PROTEIN"/>
    <property type="match status" value="1"/>
</dbReference>
<gene>
    <name evidence="8" type="ORF">C24_LOCUS17407</name>
</gene>
<dbReference type="AlphaFoldDB" id="A0A5S9XQL5"/>
<sequence>MAKISSLLALLFIILSSIMINHLHVASSTKWCVAKMNATNAQLQGNINFGCSEGVDCKPIQPGGSCYIPNSLVNHASFVMNAYYQSHGRTKKACSFKNTGTFAVTDPSFGKCVYVS</sequence>
<evidence type="ECO:0000313" key="9">
    <source>
        <dbReference type="Proteomes" id="UP000434276"/>
    </source>
</evidence>
<organism evidence="8 9">
    <name type="scientific">Arabidopsis thaliana</name>
    <name type="common">Mouse-ear cress</name>
    <dbReference type="NCBI Taxonomy" id="3702"/>
    <lineage>
        <taxon>Eukaryota</taxon>
        <taxon>Viridiplantae</taxon>
        <taxon>Streptophyta</taxon>
        <taxon>Embryophyta</taxon>
        <taxon>Tracheophyta</taxon>
        <taxon>Spermatophyta</taxon>
        <taxon>Magnoliopsida</taxon>
        <taxon>eudicotyledons</taxon>
        <taxon>Gunneridae</taxon>
        <taxon>Pentapetalae</taxon>
        <taxon>rosids</taxon>
        <taxon>malvids</taxon>
        <taxon>Brassicales</taxon>
        <taxon>Brassicaceae</taxon>
        <taxon>Camelineae</taxon>
        <taxon>Arabidopsis</taxon>
    </lineage>
</organism>
<dbReference type="OrthoDB" id="417697at2759"/>
<keyword evidence="5" id="KW-0449">Lipoprotein</keyword>
<keyword evidence="2" id="KW-0325">Glycoprotein</keyword>
<dbReference type="GO" id="GO:0009506">
    <property type="term" value="C:plasmodesma"/>
    <property type="evidence" value="ECO:0007669"/>
    <property type="project" value="UniProtKB-ARBA"/>
</dbReference>
<dbReference type="InterPro" id="IPR044788">
    <property type="entry name" value="X8_dom_prot"/>
</dbReference>
<dbReference type="FunFam" id="1.20.58.1040:FF:000003">
    <property type="entry name" value="glucan endo-1,3-beta-glucosidase 7"/>
    <property type="match status" value="1"/>
</dbReference>
<accession>A0A5S9XQL5</accession>
<reference evidence="8 9" key="1">
    <citation type="submission" date="2019-12" db="EMBL/GenBank/DDBJ databases">
        <authorList>
            <person name="Jiao W.-B."/>
            <person name="Schneeberger K."/>
        </authorList>
    </citation>
    <scope>NUCLEOTIDE SEQUENCE [LARGE SCALE GENOMIC DNA]</scope>
    <source>
        <strain evidence="9">cv. C24</strain>
    </source>
</reference>
<dbReference type="Pfam" id="PF07983">
    <property type="entry name" value="X8"/>
    <property type="match status" value="1"/>
</dbReference>
<dbReference type="EMBL" id="CACSHJ010000095">
    <property type="protein sequence ID" value="CAA0394255.1"/>
    <property type="molecule type" value="Genomic_DNA"/>
</dbReference>
<dbReference type="ExpressionAtlas" id="A0A5S9XQL5">
    <property type="expression patterns" value="baseline"/>
</dbReference>
<dbReference type="SMART" id="SM00768">
    <property type="entry name" value="X8"/>
    <property type="match status" value="1"/>
</dbReference>
<keyword evidence="4" id="KW-1015">Disulfide bond</keyword>
<dbReference type="PANTHER" id="PTHR31044">
    <property type="entry name" value="BETA-1,3 GLUCANASE"/>
    <property type="match status" value="1"/>
</dbReference>
<evidence type="ECO:0000313" key="8">
    <source>
        <dbReference type="EMBL" id="CAA0394255.1"/>
    </source>
</evidence>
<feature type="domain" description="X8" evidence="7">
    <location>
        <begin position="30"/>
        <end position="114"/>
    </location>
</feature>
<comment type="subcellular location">
    <subcellularLocation>
        <location evidence="1">Cell membrane</location>
        <topology evidence="1">Lipid-anchor</topology>
        <topology evidence="1">GPI-anchor</topology>
    </subcellularLocation>
</comment>
<dbReference type="InterPro" id="IPR012946">
    <property type="entry name" value="X8"/>
</dbReference>
<keyword evidence="3 6" id="KW-0732">Signal</keyword>
<dbReference type="GO" id="GO:0005886">
    <property type="term" value="C:plasma membrane"/>
    <property type="evidence" value="ECO:0007669"/>
    <property type="project" value="UniProtKB-SubCell"/>
</dbReference>
<evidence type="ECO:0000259" key="7">
    <source>
        <dbReference type="SMART" id="SM00768"/>
    </source>
</evidence>
<dbReference type="Proteomes" id="UP000434276">
    <property type="component" value="Unassembled WGS sequence"/>
</dbReference>
<dbReference type="Gene3D" id="1.20.58.1040">
    <property type="match status" value="1"/>
</dbReference>